<dbReference type="PANTHER" id="PTHR43652">
    <property type="entry name" value="BASIC AMINO ACID ANTIPORTER YFCC-RELATED"/>
    <property type="match status" value="1"/>
</dbReference>
<feature type="transmembrane region" description="Helical" evidence="7">
    <location>
        <begin position="59"/>
        <end position="78"/>
    </location>
</feature>
<feature type="transmembrane region" description="Helical" evidence="7">
    <location>
        <begin position="405"/>
        <end position="437"/>
    </location>
</feature>
<keyword evidence="6 7" id="KW-0472">Membrane</keyword>
<evidence type="ECO:0000259" key="8">
    <source>
        <dbReference type="PROSITE" id="PS51202"/>
    </source>
</evidence>
<evidence type="ECO:0000313" key="9">
    <source>
        <dbReference type="EMBL" id="SDY08324.1"/>
    </source>
</evidence>
<comment type="subcellular location">
    <subcellularLocation>
        <location evidence="1">Membrane</location>
        <topology evidence="1">Multi-pass membrane protein</topology>
    </subcellularLocation>
</comment>
<feature type="transmembrane region" description="Helical" evidence="7">
    <location>
        <begin position="532"/>
        <end position="552"/>
    </location>
</feature>
<feature type="transmembrane region" description="Helical" evidence="7">
    <location>
        <begin position="30"/>
        <end position="47"/>
    </location>
</feature>
<accession>A0A1H3H0P4</accession>
<feature type="transmembrane region" description="Helical" evidence="7">
    <location>
        <begin position="6"/>
        <end position="23"/>
    </location>
</feature>
<dbReference type="Gene3D" id="3.30.70.1450">
    <property type="entry name" value="Regulator of K+ conductance, C-terminal domain"/>
    <property type="match status" value="2"/>
</dbReference>
<evidence type="ECO:0000256" key="3">
    <source>
        <dbReference type="ARBA" id="ARBA00022692"/>
    </source>
</evidence>
<feature type="domain" description="RCK C-terminal" evidence="8">
    <location>
        <begin position="300"/>
        <end position="384"/>
    </location>
</feature>
<comment type="caution">
    <text evidence="9">The sequence shown here is derived from an EMBL/GenBank/DDBJ whole genome shotgun (WGS) entry which is preliminary data.</text>
</comment>
<feature type="transmembrane region" description="Helical" evidence="7">
    <location>
        <begin position="143"/>
        <end position="167"/>
    </location>
</feature>
<dbReference type="SUPFAM" id="SSF116726">
    <property type="entry name" value="TrkA C-terminal domain-like"/>
    <property type="match status" value="2"/>
</dbReference>
<evidence type="ECO:0000256" key="4">
    <source>
        <dbReference type="ARBA" id="ARBA00022737"/>
    </source>
</evidence>
<feature type="transmembrane region" description="Helical" evidence="7">
    <location>
        <begin position="572"/>
        <end position="592"/>
    </location>
</feature>
<evidence type="ECO:0000313" key="10">
    <source>
        <dbReference type="Proteomes" id="UP000198647"/>
    </source>
</evidence>
<feature type="transmembrane region" description="Helical" evidence="7">
    <location>
        <begin position="179"/>
        <end position="198"/>
    </location>
</feature>
<sequence>MYMTMEMGMVLGIVGLMLIGLVMDVVRPELLVLTTLFVFIVFGFISPEEGLAGFSNQGMLTIGLLFIIGGVFEKSGLAEKLVSRILSGAASEEEARGRLLIPLAGMSGFLNNTPLVVTLTPVVRKWCEVHKLSPSKFLLPMSYATILGGTMTLMGTSTNLVIHGLLLDFGEQGFRFFELLIVGLPITVVGLIYLLLFAPRLLPGYGRGEGEEEERPRDFLSELRIQADFPHVGKTVKEAGLRNLEGLYLIEIRRGKERISPVSGDTEIYNGDRLFFTGVISSIAELGKRRGLVVDTGTDLSVADLKKGTNKLREGVVSHQSSLLGRTVKENRFREAYDAAVVAIHRNEERIEGKIGEIEPKAGDVLLMVAGESFDQRVKRHRDFYVTSPEGKEKFFEDDRTGWSALVIFIGAVLCVVSGILSIFKAMALAVGLMLAFRLVSPEEAREMIQFRVLLLIAGALGIGNVIIESKAADWMAQELTQAMEPYGVILLLVVLYGMTTLLTEIVTNNAAAVIVFPVAYQISEQIGVEPLGMAIFVAIAASASFLSPIGYQTNLIVFGPGGYRFRDYLRAGMPLTFLTGIVTVGIVYIVYT</sequence>
<reference evidence="9 10" key="1">
    <citation type="submission" date="2016-10" db="EMBL/GenBank/DDBJ databases">
        <authorList>
            <person name="Varghese N."/>
            <person name="Submissions S."/>
        </authorList>
    </citation>
    <scope>NUCLEOTIDE SEQUENCE [LARGE SCALE GENOMIC DNA]</scope>
    <source>
        <strain evidence="9 10">DSM 20748</strain>
    </source>
</reference>
<evidence type="ECO:0000256" key="7">
    <source>
        <dbReference type="SAM" id="Phobius"/>
    </source>
</evidence>
<dbReference type="InterPro" id="IPR004680">
    <property type="entry name" value="Cit_transptr-like_dom"/>
</dbReference>
<feature type="transmembrane region" description="Helical" evidence="7">
    <location>
        <begin position="449"/>
        <end position="468"/>
    </location>
</feature>
<dbReference type="PROSITE" id="PS01271">
    <property type="entry name" value="NA_SULFATE"/>
    <property type="match status" value="1"/>
</dbReference>
<keyword evidence="4" id="KW-0677">Repeat</keyword>
<dbReference type="InterPro" id="IPR051679">
    <property type="entry name" value="DASS-Related_Transporters"/>
</dbReference>
<keyword evidence="10" id="KW-1185">Reference proteome</keyword>
<protein>
    <submittedName>
        <fullName evidence="9">Di-and tricarboxylate transporter</fullName>
    </submittedName>
</protein>
<organism evidence="9 10">
    <name type="scientific">Salimicrobium album</name>
    <dbReference type="NCBI Taxonomy" id="50717"/>
    <lineage>
        <taxon>Bacteria</taxon>
        <taxon>Bacillati</taxon>
        <taxon>Bacillota</taxon>
        <taxon>Bacilli</taxon>
        <taxon>Bacillales</taxon>
        <taxon>Bacillaceae</taxon>
        <taxon>Salimicrobium</taxon>
    </lineage>
</organism>
<evidence type="ECO:0000256" key="1">
    <source>
        <dbReference type="ARBA" id="ARBA00004141"/>
    </source>
</evidence>
<dbReference type="Proteomes" id="UP000198647">
    <property type="component" value="Unassembled WGS sequence"/>
</dbReference>
<dbReference type="InterPro" id="IPR031312">
    <property type="entry name" value="Na/sul_symport_CS"/>
</dbReference>
<dbReference type="InterPro" id="IPR006037">
    <property type="entry name" value="RCK_C"/>
</dbReference>
<feature type="transmembrane region" description="Helical" evidence="7">
    <location>
        <begin position="488"/>
        <end position="520"/>
    </location>
</feature>
<dbReference type="Pfam" id="PF03600">
    <property type="entry name" value="CitMHS"/>
    <property type="match status" value="1"/>
</dbReference>
<dbReference type="PANTHER" id="PTHR43652:SF2">
    <property type="entry name" value="BASIC AMINO ACID ANTIPORTER YFCC-RELATED"/>
    <property type="match status" value="1"/>
</dbReference>
<feature type="domain" description="RCK C-terminal" evidence="8">
    <location>
        <begin position="208"/>
        <end position="292"/>
    </location>
</feature>
<keyword evidence="5 7" id="KW-1133">Transmembrane helix</keyword>
<gene>
    <name evidence="9" type="ORF">SAMN04488081_1993</name>
</gene>
<evidence type="ECO:0000256" key="6">
    <source>
        <dbReference type="ARBA" id="ARBA00023136"/>
    </source>
</evidence>
<dbReference type="InterPro" id="IPR036721">
    <property type="entry name" value="RCK_C_sf"/>
</dbReference>
<keyword evidence="2" id="KW-0813">Transport</keyword>
<dbReference type="EMBL" id="FNOS01000005">
    <property type="protein sequence ID" value="SDY08324.1"/>
    <property type="molecule type" value="Genomic_DNA"/>
</dbReference>
<dbReference type="Pfam" id="PF02080">
    <property type="entry name" value="TrkA_C"/>
    <property type="match status" value="1"/>
</dbReference>
<evidence type="ECO:0000256" key="2">
    <source>
        <dbReference type="ARBA" id="ARBA00022448"/>
    </source>
</evidence>
<name>A0A1H3H0P4_9BACI</name>
<keyword evidence="3 7" id="KW-0812">Transmembrane</keyword>
<evidence type="ECO:0000256" key="5">
    <source>
        <dbReference type="ARBA" id="ARBA00022989"/>
    </source>
</evidence>
<dbReference type="PROSITE" id="PS51202">
    <property type="entry name" value="RCK_C"/>
    <property type="match status" value="2"/>
</dbReference>
<proteinExistence type="predicted"/>